<dbReference type="PRINTS" id="PR00455">
    <property type="entry name" value="HTHTETR"/>
</dbReference>
<evidence type="ECO:0000313" key="7">
    <source>
        <dbReference type="EMBL" id="GAA2406719.1"/>
    </source>
</evidence>
<evidence type="ECO:0000256" key="2">
    <source>
        <dbReference type="ARBA" id="ARBA00023125"/>
    </source>
</evidence>
<dbReference type="Pfam" id="PF00440">
    <property type="entry name" value="TetR_N"/>
    <property type="match status" value="1"/>
</dbReference>
<dbReference type="PANTHER" id="PTHR30055:SF234">
    <property type="entry name" value="HTH-TYPE TRANSCRIPTIONAL REGULATOR BETI"/>
    <property type="match status" value="1"/>
</dbReference>
<keyword evidence="1" id="KW-0805">Transcription regulation</keyword>
<evidence type="ECO:0000256" key="1">
    <source>
        <dbReference type="ARBA" id="ARBA00023015"/>
    </source>
</evidence>
<dbReference type="EMBL" id="BAAATJ010000018">
    <property type="protein sequence ID" value="GAA2406719.1"/>
    <property type="molecule type" value="Genomic_DNA"/>
</dbReference>
<proteinExistence type="predicted"/>
<dbReference type="Gene3D" id="1.10.10.60">
    <property type="entry name" value="Homeodomain-like"/>
    <property type="match status" value="1"/>
</dbReference>
<keyword evidence="8" id="KW-1185">Reference proteome</keyword>
<feature type="region of interest" description="Disordered" evidence="5">
    <location>
        <begin position="208"/>
        <end position="227"/>
    </location>
</feature>
<comment type="caution">
    <text evidence="7">The sequence shown here is derived from an EMBL/GenBank/DDBJ whole genome shotgun (WGS) entry which is preliminary data.</text>
</comment>
<sequence length="227" mass="24511">MPQQEPTTAATCRVRLSAADRRTSILDAATEVFAEAGYRRGRAAEIAARIGVSEPVVFQNFGSKAALYAAVLDRAAEQVGATMREELATCCHGSAAVFLEHVTTPGHVDRMHERGTLGALLADAAALTDEPRIAEAYRRGTRRIAEELTAVLAQGQRAGEITPEIDPAAGAWWLLSLLASHRFRRTAVPEETRADTEDRLAEMTHRLLVAPAGPRIPDRARPARPSA</sequence>
<keyword evidence="3" id="KW-0804">Transcription</keyword>
<gene>
    <name evidence="7" type="ORF">GCM10010420_38460</name>
</gene>
<dbReference type="Proteomes" id="UP001500058">
    <property type="component" value="Unassembled WGS sequence"/>
</dbReference>
<organism evidence="7 8">
    <name type="scientific">Streptomyces glaucosporus</name>
    <dbReference type="NCBI Taxonomy" id="284044"/>
    <lineage>
        <taxon>Bacteria</taxon>
        <taxon>Bacillati</taxon>
        <taxon>Actinomycetota</taxon>
        <taxon>Actinomycetes</taxon>
        <taxon>Kitasatosporales</taxon>
        <taxon>Streptomycetaceae</taxon>
        <taxon>Streptomyces</taxon>
    </lineage>
</organism>
<evidence type="ECO:0000256" key="5">
    <source>
        <dbReference type="SAM" id="MobiDB-lite"/>
    </source>
</evidence>
<dbReference type="InterPro" id="IPR050109">
    <property type="entry name" value="HTH-type_TetR-like_transc_reg"/>
</dbReference>
<feature type="domain" description="HTH tetR-type" evidence="6">
    <location>
        <begin position="19"/>
        <end position="79"/>
    </location>
</feature>
<dbReference type="InterPro" id="IPR009057">
    <property type="entry name" value="Homeodomain-like_sf"/>
</dbReference>
<dbReference type="PANTHER" id="PTHR30055">
    <property type="entry name" value="HTH-TYPE TRANSCRIPTIONAL REGULATOR RUTR"/>
    <property type="match status" value="1"/>
</dbReference>
<name>A0ABP5VPI9_9ACTN</name>
<dbReference type="RefSeq" id="WP_344632301.1">
    <property type="nucleotide sequence ID" value="NZ_BAAATJ010000018.1"/>
</dbReference>
<evidence type="ECO:0000256" key="4">
    <source>
        <dbReference type="PROSITE-ProRule" id="PRU00335"/>
    </source>
</evidence>
<evidence type="ECO:0000259" key="6">
    <source>
        <dbReference type="PROSITE" id="PS50977"/>
    </source>
</evidence>
<evidence type="ECO:0000313" key="8">
    <source>
        <dbReference type="Proteomes" id="UP001500058"/>
    </source>
</evidence>
<dbReference type="InterPro" id="IPR001647">
    <property type="entry name" value="HTH_TetR"/>
</dbReference>
<dbReference type="SUPFAM" id="SSF46689">
    <property type="entry name" value="Homeodomain-like"/>
    <property type="match status" value="1"/>
</dbReference>
<dbReference type="SUPFAM" id="SSF48498">
    <property type="entry name" value="Tetracyclin repressor-like, C-terminal domain"/>
    <property type="match status" value="1"/>
</dbReference>
<dbReference type="InterPro" id="IPR036271">
    <property type="entry name" value="Tet_transcr_reg_TetR-rel_C_sf"/>
</dbReference>
<protein>
    <recommendedName>
        <fullName evidence="6">HTH tetR-type domain-containing protein</fullName>
    </recommendedName>
</protein>
<evidence type="ECO:0000256" key="3">
    <source>
        <dbReference type="ARBA" id="ARBA00023163"/>
    </source>
</evidence>
<reference evidence="8" key="1">
    <citation type="journal article" date="2019" name="Int. J. Syst. Evol. Microbiol.">
        <title>The Global Catalogue of Microorganisms (GCM) 10K type strain sequencing project: providing services to taxonomists for standard genome sequencing and annotation.</title>
        <authorList>
            <consortium name="The Broad Institute Genomics Platform"/>
            <consortium name="The Broad Institute Genome Sequencing Center for Infectious Disease"/>
            <person name="Wu L."/>
            <person name="Ma J."/>
        </authorList>
    </citation>
    <scope>NUCLEOTIDE SEQUENCE [LARGE SCALE GENOMIC DNA]</scope>
    <source>
        <strain evidence="8">JCM 6921</strain>
    </source>
</reference>
<dbReference type="PROSITE" id="PS50977">
    <property type="entry name" value="HTH_TETR_2"/>
    <property type="match status" value="1"/>
</dbReference>
<feature type="DNA-binding region" description="H-T-H motif" evidence="4">
    <location>
        <begin position="42"/>
        <end position="61"/>
    </location>
</feature>
<accession>A0ABP5VPI9</accession>
<dbReference type="Gene3D" id="1.10.357.10">
    <property type="entry name" value="Tetracycline Repressor, domain 2"/>
    <property type="match status" value="1"/>
</dbReference>
<keyword evidence="2 4" id="KW-0238">DNA-binding</keyword>